<sequence length="64" mass="7028">MQPAEQVEAGLALVAQTWRPWSVSRLQVALKDSASAQFAELPTALMLWTTPARRQASANARLVH</sequence>
<dbReference type="Proteomes" id="UP001180737">
    <property type="component" value="Unassembled WGS sequence"/>
</dbReference>
<evidence type="ECO:0000313" key="2">
    <source>
        <dbReference type="Proteomes" id="UP001180737"/>
    </source>
</evidence>
<gene>
    <name evidence="1" type="ORF">RM704_09695</name>
</gene>
<keyword evidence="2" id="KW-1185">Reference proteome</keyword>
<name>A0ABU2YX12_9ACTN</name>
<organism evidence="1 2">
    <name type="scientific">Streptomyces gottesmaniae</name>
    <dbReference type="NCBI Taxonomy" id="3075518"/>
    <lineage>
        <taxon>Bacteria</taxon>
        <taxon>Bacillati</taxon>
        <taxon>Actinomycetota</taxon>
        <taxon>Actinomycetes</taxon>
        <taxon>Kitasatosporales</taxon>
        <taxon>Streptomycetaceae</taxon>
        <taxon>Streptomyces</taxon>
    </lineage>
</organism>
<protein>
    <submittedName>
        <fullName evidence="1">Uncharacterized protein</fullName>
    </submittedName>
</protein>
<reference evidence="1" key="1">
    <citation type="submission" date="2024-05" db="EMBL/GenBank/DDBJ databases">
        <title>30 novel species of actinomycetes from the DSMZ collection.</title>
        <authorList>
            <person name="Nouioui I."/>
        </authorList>
    </citation>
    <scope>NUCLEOTIDE SEQUENCE</scope>
    <source>
        <strain evidence="1">DSM 3412</strain>
    </source>
</reference>
<comment type="caution">
    <text evidence="1">The sequence shown here is derived from an EMBL/GenBank/DDBJ whole genome shotgun (WGS) entry which is preliminary data.</text>
</comment>
<proteinExistence type="predicted"/>
<evidence type="ECO:0000313" key="1">
    <source>
        <dbReference type="EMBL" id="MDT0567737.1"/>
    </source>
</evidence>
<dbReference type="EMBL" id="JAVRFJ010000006">
    <property type="protein sequence ID" value="MDT0567737.1"/>
    <property type="molecule type" value="Genomic_DNA"/>
</dbReference>
<dbReference type="RefSeq" id="WP_033528441.1">
    <property type="nucleotide sequence ID" value="NZ_JAVRFJ010000006.1"/>
</dbReference>
<accession>A0ABU2YX12</accession>